<keyword evidence="2" id="KW-1185">Reference proteome</keyword>
<dbReference type="InterPro" id="IPR002052">
    <property type="entry name" value="DNA_methylase_N6_adenine_CS"/>
</dbReference>
<dbReference type="Gene3D" id="3.40.50.150">
    <property type="entry name" value="Vaccinia Virus protein VP39"/>
    <property type="match status" value="1"/>
</dbReference>
<dbReference type="InterPro" id="IPR029063">
    <property type="entry name" value="SAM-dependent_MTases_sf"/>
</dbReference>
<dbReference type="EMBL" id="BAQP01000201">
    <property type="protein sequence ID" value="GBQ27372.1"/>
    <property type="molecule type" value="Genomic_DNA"/>
</dbReference>
<reference evidence="1" key="1">
    <citation type="submission" date="2013-04" db="EMBL/GenBank/DDBJ databases">
        <title>The genome sequencing project of 58 acetic acid bacteria.</title>
        <authorList>
            <person name="Okamoto-Kainuma A."/>
            <person name="Ishikawa M."/>
            <person name="Umino S."/>
            <person name="Koizumi Y."/>
            <person name="Shiwa Y."/>
            <person name="Yoshikawa H."/>
            <person name="Matsutani M."/>
            <person name="Matsushita K."/>
        </authorList>
    </citation>
    <scope>NUCLEOTIDE SEQUENCE</scope>
    <source>
        <strain evidence="1">DSM 12717</strain>
    </source>
</reference>
<comment type="caution">
    <text evidence="1">The sequence shown here is derived from an EMBL/GenBank/DDBJ whole genome shotgun (WGS) entry which is preliminary data.</text>
</comment>
<evidence type="ECO:0000313" key="1">
    <source>
        <dbReference type="EMBL" id="GBQ27372.1"/>
    </source>
</evidence>
<protein>
    <recommendedName>
        <fullName evidence="3">DNA methylase</fullName>
    </recommendedName>
</protein>
<gene>
    <name evidence="1" type="ORF">AA12717_2663</name>
</gene>
<dbReference type="Proteomes" id="UP001060895">
    <property type="component" value="Unassembled WGS sequence"/>
</dbReference>
<dbReference type="PROSITE" id="PS00092">
    <property type="entry name" value="N6_MTASE"/>
    <property type="match status" value="1"/>
</dbReference>
<organism evidence="1 2">
    <name type="scientific">Gluconacetobacter sacchari DSM 12717</name>
    <dbReference type="NCBI Taxonomy" id="1307940"/>
    <lineage>
        <taxon>Bacteria</taxon>
        <taxon>Pseudomonadati</taxon>
        <taxon>Pseudomonadota</taxon>
        <taxon>Alphaproteobacteria</taxon>
        <taxon>Acetobacterales</taxon>
        <taxon>Acetobacteraceae</taxon>
        <taxon>Gluconacetobacter</taxon>
    </lineage>
</organism>
<proteinExistence type="predicted"/>
<sequence length="70" mass="7929">MTDNANGAFRNVILHGDSVSLMRAMPRRSADFILTDPPYLVNYQGRDGRTVRNDDNAAWLRPRSTRCTGF</sequence>
<evidence type="ECO:0008006" key="3">
    <source>
        <dbReference type="Google" id="ProtNLM"/>
    </source>
</evidence>
<name>A0ABQ0P955_9PROT</name>
<accession>A0ABQ0P955</accession>
<evidence type="ECO:0000313" key="2">
    <source>
        <dbReference type="Proteomes" id="UP001060895"/>
    </source>
</evidence>
<dbReference type="SUPFAM" id="SSF53335">
    <property type="entry name" value="S-adenosyl-L-methionine-dependent methyltransferases"/>
    <property type="match status" value="1"/>
</dbReference>